<evidence type="ECO:0000256" key="3">
    <source>
        <dbReference type="ARBA" id="ARBA00022741"/>
    </source>
</evidence>
<dbReference type="InterPro" id="IPR000719">
    <property type="entry name" value="Prot_kinase_dom"/>
</dbReference>
<dbReference type="Gene3D" id="1.10.510.10">
    <property type="entry name" value="Transferase(Phosphotransferase) domain 1"/>
    <property type="match status" value="1"/>
</dbReference>
<keyword evidence="3" id="KW-0547">Nucleotide-binding</keyword>
<dbReference type="PANTHER" id="PTHR24351">
    <property type="entry name" value="RIBOSOMAL PROTEIN S6 KINASE"/>
    <property type="match status" value="1"/>
</dbReference>
<dbReference type="GO" id="GO:0005524">
    <property type="term" value="F:ATP binding"/>
    <property type="evidence" value="ECO:0007669"/>
    <property type="project" value="UniProtKB-KW"/>
</dbReference>
<dbReference type="GO" id="GO:0004674">
    <property type="term" value="F:protein serine/threonine kinase activity"/>
    <property type="evidence" value="ECO:0007669"/>
    <property type="project" value="UniProtKB-KW"/>
</dbReference>
<dbReference type="InterPro" id="IPR001245">
    <property type="entry name" value="Ser-Thr/Tyr_kinase_cat_dom"/>
</dbReference>
<dbReference type="VEuPathDB" id="FungiDB:RhiirFUN_000769"/>
<dbReference type="InterPro" id="IPR011009">
    <property type="entry name" value="Kinase-like_dom_sf"/>
</dbReference>
<evidence type="ECO:0000313" key="7">
    <source>
        <dbReference type="EMBL" id="POG58623.1"/>
    </source>
</evidence>
<comment type="caution">
    <text evidence="7">The sequence shown here is derived from an EMBL/GenBank/DDBJ whole genome shotgun (WGS) entry which is preliminary data.</text>
</comment>
<dbReference type="PROSITE" id="PS50011">
    <property type="entry name" value="PROTEIN_KINASE_DOM"/>
    <property type="match status" value="1"/>
</dbReference>
<evidence type="ECO:0000313" key="8">
    <source>
        <dbReference type="Proteomes" id="UP000018888"/>
    </source>
</evidence>
<proteinExistence type="predicted"/>
<keyword evidence="8" id="KW-1185">Reference proteome</keyword>
<dbReference type="PRINTS" id="PR00109">
    <property type="entry name" value="TYRKINASE"/>
</dbReference>
<dbReference type="EMBL" id="AUPC02000513">
    <property type="protein sequence ID" value="POG58623.1"/>
    <property type="molecule type" value="Genomic_DNA"/>
</dbReference>
<sequence length="338" mass="38612">MVLEYAKNGSLRNYLNINYNKLRWSDKIYHLLNITCGIQHIHNNELIHRDLHVGNILVDDDTIITDMGLCKPADYNASENTISNIYGVLPYIAPEILRGQTYTKAADIYSLGIIMYEIISGLPPYHDVDHNKNLAITICQGLRPRFKIKVPQLIVHLIKKCLDANSSDRPTANEIEEVLYKWYYMPSDNQTVNLQLEIKNAEVINNNLSDSNIPSTNLGLYEIHPEAIYTSRLLKFYDDTIGVESLESLQINISQLNINNNLPEPKNSDDYYKQNDNIISEEFLEYLQNANSQLKIDDIFSKPKNSVDYHKKDVSMESSASSSLQIDISHDITKNSDA</sequence>
<keyword evidence="4" id="KW-0418">Kinase</keyword>
<gene>
    <name evidence="7" type="ORF">GLOIN_2v1760383</name>
</gene>
<feature type="domain" description="Protein kinase" evidence="6">
    <location>
        <begin position="1"/>
        <end position="183"/>
    </location>
</feature>
<dbReference type="Pfam" id="PF07714">
    <property type="entry name" value="PK_Tyr_Ser-Thr"/>
    <property type="match status" value="1"/>
</dbReference>
<evidence type="ECO:0000256" key="5">
    <source>
        <dbReference type="ARBA" id="ARBA00022840"/>
    </source>
</evidence>
<evidence type="ECO:0000256" key="1">
    <source>
        <dbReference type="ARBA" id="ARBA00022527"/>
    </source>
</evidence>
<organism evidence="7 8">
    <name type="scientific">Rhizophagus irregularis (strain DAOM 181602 / DAOM 197198 / MUCL 43194)</name>
    <name type="common">Arbuscular mycorrhizal fungus</name>
    <name type="synonym">Glomus intraradices</name>
    <dbReference type="NCBI Taxonomy" id="747089"/>
    <lineage>
        <taxon>Eukaryota</taxon>
        <taxon>Fungi</taxon>
        <taxon>Fungi incertae sedis</taxon>
        <taxon>Mucoromycota</taxon>
        <taxon>Glomeromycotina</taxon>
        <taxon>Glomeromycetes</taxon>
        <taxon>Glomerales</taxon>
        <taxon>Glomeraceae</taxon>
        <taxon>Rhizophagus</taxon>
    </lineage>
</organism>
<reference evidence="7 8" key="1">
    <citation type="journal article" date="2013" name="Proc. Natl. Acad. Sci. U.S.A.">
        <title>Genome of an arbuscular mycorrhizal fungus provides insight into the oldest plant symbiosis.</title>
        <authorList>
            <person name="Tisserant E."/>
            <person name="Malbreil M."/>
            <person name="Kuo A."/>
            <person name="Kohler A."/>
            <person name="Symeonidi A."/>
            <person name="Balestrini R."/>
            <person name="Charron P."/>
            <person name="Duensing N."/>
            <person name="Frei Dit Frey N."/>
            <person name="Gianinazzi-Pearson V."/>
            <person name="Gilbert L.B."/>
            <person name="Handa Y."/>
            <person name="Herr J.R."/>
            <person name="Hijri M."/>
            <person name="Koul R."/>
            <person name="Kawaguchi M."/>
            <person name="Krajinski F."/>
            <person name="Lammers P.J."/>
            <person name="Masclaux F.G."/>
            <person name="Murat C."/>
            <person name="Morin E."/>
            <person name="Ndikumana S."/>
            <person name="Pagni M."/>
            <person name="Petitpierre D."/>
            <person name="Requena N."/>
            <person name="Rosikiewicz P."/>
            <person name="Riley R."/>
            <person name="Saito K."/>
            <person name="San Clemente H."/>
            <person name="Shapiro H."/>
            <person name="van Tuinen D."/>
            <person name="Becard G."/>
            <person name="Bonfante P."/>
            <person name="Paszkowski U."/>
            <person name="Shachar-Hill Y.Y."/>
            <person name="Tuskan G.A."/>
            <person name="Young P.W."/>
            <person name="Sanders I.R."/>
            <person name="Henrissat B."/>
            <person name="Rensing S.A."/>
            <person name="Grigoriev I.V."/>
            <person name="Corradi N."/>
            <person name="Roux C."/>
            <person name="Martin F."/>
        </authorList>
    </citation>
    <scope>NUCLEOTIDE SEQUENCE [LARGE SCALE GENOMIC DNA]</scope>
    <source>
        <strain evidence="7 8">DAOM 197198</strain>
    </source>
</reference>
<accession>A0A2P4NZR6</accession>
<evidence type="ECO:0000256" key="2">
    <source>
        <dbReference type="ARBA" id="ARBA00022679"/>
    </source>
</evidence>
<evidence type="ECO:0000259" key="6">
    <source>
        <dbReference type="PROSITE" id="PS50011"/>
    </source>
</evidence>
<keyword evidence="1" id="KW-0723">Serine/threonine-protein kinase</keyword>
<dbReference type="SUPFAM" id="SSF56112">
    <property type="entry name" value="Protein kinase-like (PK-like)"/>
    <property type="match status" value="1"/>
</dbReference>
<evidence type="ECO:0000256" key="4">
    <source>
        <dbReference type="ARBA" id="ARBA00022777"/>
    </source>
</evidence>
<reference evidence="7 8" key="2">
    <citation type="journal article" date="2018" name="New Phytol.">
        <title>High intraspecific genome diversity in the model arbuscular mycorrhizal symbiont Rhizophagus irregularis.</title>
        <authorList>
            <person name="Chen E.C.H."/>
            <person name="Morin E."/>
            <person name="Beaudet D."/>
            <person name="Noel J."/>
            <person name="Yildirir G."/>
            <person name="Ndikumana S."/>
            <person name="Charron P."/>
            <person name="St-Onge C."/>
            <person name="Giorgi J."/>
            <person name="Kruger M."/>
            <person name="Marton T."/>
            <person name="Ropars J."/>
            <person name="Grigoriev I.V."/>
            <person name="Hainaut M."/>
            <person name="Henrissat B."/>
            <person name="Roux C."/>
            <person name="Martin F."/>
            <person name="Corradi N."/>
        </authorList>
    </citation>
    <scope>NUCLEOTIDE SEQUENCE [LARGE SCALE GENOMIC DNA]</scope>
    <source>
        <strain evidence="7 8">DAOM 197198</strain>
    </source>
</reference>
<dbReference type="Proteomes" id="UP000018888">
    <property type="component" value="Unassembled WGS sequence"/>
</dbReference>
<dbReference type="AlphaFoldDB" id="A0A2P4NZR6"/>
<name>A0A2P4NZR6_RHIID</name>
<keyword evidence="2" id="KW-0808">Transferase</keyword>
<keyword evidence="5" id="KW-0067">ATP-binding</keyword>
<protein>
    <submittedName>
        <fullName evidence="7">Kinase-like domain-containing protein</fullName>
    </submittedName>
</protein>